<proteinExistence type="predicted"/>
<dbReference type="AlphaFoldDB" id="C7RRU8"/>
<sequence length="230" mass="22555" precursor="true">MKSTIIGMAVALGVALPSGPAAAWASANRFGGSTEHVPGATEHSNAFGGSSAHAYGEGTEHTNMYGGSSAHAWGGGTEHTNAYGGSTYGAYGAGAVHTTSYGAAAYRPPAYPAAPVYAPYHPPVAVPYYSSGCYNCAGAAAAGAVVGMAAGAAVASANTAAASANAYSSGYAAGSVNTAAAYAVGVNYAALPPGAAAISRNGTTYYLLGNTWFLPAYGANGVYYRVVPTP</sequence>
<dbReference type="EMBL" id="CP001715">
    <property type="protein sequence ID" value="ACV34587.1"/>
    <property type="molecule type" value="Genomic_DNA"/>
</dbReference>
<feature type="chain" id="PRO_5002983777" description="RNA-binding protein" evidence="1">
    <location>
        <begin position="24"/>
        <end position="230"/>
    </location>
</feature>
<reference evidence="2" key="1">
    <citation type="submission" date="2009-08" db="EMBL/GenBank/DDBJ databases">
        <authorList>
            <consortium name="US DOE Joint Genome Institute"/>
            <person name="Lucas S."/>
            <person name="Copeland A."/>
            <person name="Lapidus A."/>
            <person name="Glavina del Rio T."/>
            <person name="Dalin E."/>
            <person name="Tice H."/>
            <person name="Bruce D."/>
            <person name="Barry K."/>
            <person name="Pitluck S."/>
            <person name="Lowry S."/>
            <person name="Larimer F."/>
            <person name="Land M."/>
            <person name="Hauser L."/>
            <person name="Kyrpides N."/>
            <person name="Ivanova N."/>
            <person name="McMahon K.D."/>
            <person name="Hugenholtz P."/>
        </authorList>
    </citation>
    <scope>NUCLEOTIDE SEQUENCE</scope>
    <source>
        <strain evidence="2">UW-1</strain>
    </source>
</reference>
<gene>
    <name evidence="2" type="ordered locus">CAP2UW1_1260</name>
</gene>
<evidence type="ECO:0000256" key="1">
    <source>
        <dbReference type="SAM" id="SignalP"/>
    </source>
</evidence>
<organism evidence="2">
    <name type="scientific">Accumulibacter regalis</name>
    <dbReference type="NCBI Taxonomy" id="522306"/>
    <lineage>
        <taxon>Bacteria</taxon>
        <taxon>Pseudomonadati</taxon>
        <taxon>Pseudomonadota</taxon>
        <taxon>Betaproteobacteria</taxon>
        <taxon>Candidatus Accumulibacter</taxon>
    </lineage>
</organism>
<feature type="signal peptide" evidence="1">
    <location>
        <begin position="1"/>
        <end position="23"/>
    </location>
</feature>
<dbReference type="KEGG" id="app:CAP2UW1_1260"/>
<dbReference type="STRING" id="522306.CAP2UW1_1260"/>
<keyword evidence="1" id="KW-0732">Signal</keyword>
<protein>
    <recommendedName>
        <fullName evidence="3">RNA-binding protein</fullName>
    </recommendedName>
</protein>
<dbReference type="HOGENOM" id="CLU_097075_0_0_4"/>
<reference evidence="2" key="2">
    <citation type="submission" date="2009-09" db="EMBL/GenBank/DDBJ databases">
        <title>Complete sequence of chromosome of Candidatus Accumulibacter phosphatis clade IIA str. UW-1.</title>
        <authorList>
            <consortium name="US DOE Joint Genome Institute"/>
            <person name="Martin H.G."/>
            <person name="Ivanova N."/>
            <person name="Kunin V."/>
            <person name="Warnecke F."/>
            <person name="Barry K."/>
            <person name="He S."/>
            <person name="Salamov A."/>
            <person name="Szeto E."/>
            <person name="Dalin E."/>
            <person name="Pangilinan J.L."/>
            <person name="Lapidus A."/>
            <person name="Lowry S."/>
            <person name="Kyrpides N.C."/>
            <person name="McMahon K.D."/>
            <person name="Hugenholtz P."/>
        </authorList>
    </citation>
    <scope>NUCLEOTIDE SEQUENCE [LARGE SCALE GENOMIC DNA]</scope>
    <source>
        <strain evidence="2">UW-1</strain>
    </source>
</reference>
<name>C7RRU8_ACCRE</name>
<dbReference type="OrthoDB" id="123540at2"/>
<evidence type="ECO:0000313" key="2">
    <source>
        <dbReference type="EMBL" id="ACV34587.1"/>
    </source>
</evidence>
<dbReference type="eggNOG" id="ENOG5033549">
    <property type="taxonomic scope" value="Bacteria"/>
</dbReference>
<evidence type="ECO:0008006" key="3">
    <source>
        <dbReference type="Google" id="ProtNLM"/>
    </source>
</evidence>
<accession>C7RRU8</accession>